<feature type="region of interest" description="Disordered" evidence="1">
    <location>
        <begin position="1"/>
        <end position="23"/>
    </location>
</feature>
<gene>
    <name evidence="2" type="ORF">QTP70_019223</name>
</gene>
<evidence type="ECO:0000313" key="2">
    <source>
        <dbReference type="EMBL" id="KAK3537831.1"/>
    </source>
</evidence>
<feature type="compositionally biased region" description="Polar residues" evidence="1">
    <location>
        <begin position="1"/>
        <end position="18"/>
    </location>
</feature>
<dbReference type="AlphaFoldDB" id="A0AAE0R0Y4"/>
<organism evidence="2 3">
    <name type="scientific">Hemibagrus guttatus</name>
    <dbReference type="NCBI Taxonomy" id="175788"/>
    <lineage>
        <taxon>Eukaryota</taxon>
        <taxon>Metazoa</taxon>
        <taxon>Chordata</taxon>
        <taxon>Craniata</taxon>
        <taxon>Vertebrata</taxon>
        <taxon>Euteleostomi</taxon>
        <taxon>Actinopterygii</taxon>
        <taxon>Neopterygii</taxon>
        <taxon>Teleostei</taxon>
        <taxon>Ostariophysi</taxon>
        <taxon>Siluriformes</taxon>
        <taxon>Bagridae</taxon>
        <taxon>Hemibagrus</taxon>
    </lineage>
</organism>
<dbReference type="Proteomes" id="UP001274896">
    <property type="component" value="Unassembled WGS sequence"/>
</dbReference>
<keyword evidence="3" id="KW-1185">Reference proteome</keyword>
<sequence length="91" mass="9988">MGSLTPIKSSPILNNGSPTILGKRTYEQHNGLDGSKSKVLGPQWDIMSKRMPEQGRPPSAMQDNEVNREVFSQFSVVEGSLRGSVVNIVLY</sequence>
<proteinExistence type="predicted"/>
<dbReference type="EMBL" id="JAUCMX010000008">
    <property type="protein sequence ID" value="KAK3537831.1"/>
    <property type="molecule type" value="Genomic_DNA"/>
</dbReference>
<accession>A0AAE0R0Y4</accession>
<name>A0AAE0R0Y4_9TELE</name>
<evidence type="ECO:0000256" key="1">
    <source>
        <dbReference type="SAM" id="MobiDB-lite"/>
    </source>
</evidence>
<evidence type="ECO:0000313" key="3">
    <source>
        <dbReference type="Proteomes" id="UP001274896"/>
    </source>
</evidence>
<protein>
    <submittedName>
        <fullName evidence="2">Uncharacterized protein</fullName>
    </submittedName>
</protein>
<reference evidence="2" key="1">
    <citation type="submission" date="2023-06" db="EMBL/GenBank/DDBJ databases">
        <title>Male Hemibagrus guttatus genome.</title>
        <authorList>
            <person name="Bian C."/>
        </authorList>
    </citation>
    <scope>NUCLEOTIDE SEQUENCE</scope>
    <source>
        <strain evidence="2">Male_cb2023</strain>
        <tissue evidence="2">Muscle</tissue>
    </source>
</reference>
<comment type="caution">
    <text evidence="2">The sequence shown here is derived from an EMBL/GenBank/DDBJ whole genome shotgun (WGS) entry which is preliminary data.</text>
</comment>